<comment type="caution">
    <text evidence="3">The sequence shown here is derived from an EMBL/GenBank/DDBJ whole genome shotgun (WGS) entry which is preliminary data.</text>
</comment>
<evidence type="ECO:0000256" key="2">
    <source>
        <dbReference type="SAM" id="MobiDB-lite"/>
    </source>
</evidence>
<keyword evidence="4" id="KW-1185">Reference proteome</keyword>
<evidence type="ECO:0000313" key="4">
    <source>
        <dbReference type="Proteomes" id="UP001375240"/>
    </source>
</evidence>
<sequence>MRMDDQADVTLRPVQPQPIIMCSQPITRAAPGSRSTPVQYVMPGFPTEFDPVPSESVTRAICPYPLDVPRSSNVTASVSEPPSDEDEEAGYSYVALCDQGSSTEVERSKGDEKAVAQTPADTTPKRTPRQKPDYLVRFDQQREMQLKFAGSQISAILHHLEEQLEATAREAFNAMDEQQEQLENEIQSLKQNVERLEIANAELSDNLEVVTAERDHYRQVVLSPKIRGGARG</sequence>
<evidence type="ECO:0000313" key="3">
    <source>
        <dbReference type="EMBL" id="KAK6355500.1"/>
    </source>
</evidence>
<dbReference type="Proteomes" id="UP001375240">
    <property type="component" value="Unassembled WGS sequence"/>
</dbReference>
<organism evidence="3 4">
    <name type="scientific">Orbilia brochopaga</name>
    <dbReference type="NCBI Taxonomy" id="3140254"/>
    <lineage>
        <taxon>Eukaryota</taxon>
        <taxon>Fungi</taxon>
        <taxon>Dikarya</taxon>
        <taxon>Ascomycota</taxon>
        <taxon>Pezizomycotina</taxon>
        <taxon>Orbiliomycetes</taxon>
        <taxon>Orbiliales</taxon>
        <taxon>Orbiliaceae</taxon>
        <taxon>Orbilia</taxon>
    </lineage>
</organism>
<proteinExistence type="predicted"/>
<feature type="region of interest" description="Disordered" evidence="2">
    <location>
        <begin position="69"/>
        <end position="130"/>
    </location>
</feature>
<name>A0AAV9V7D1_9PEZI</name>
<feature type="coiled-coil region" evidence="1">
    <location>
        <begin position="157"/>
        <end position="213"/>
    </location>
</feature>
<reference evidence="3 4" key="1">
    <citation type="submission" date="2019-10" db="EMBL/GenBank/DDBJ databases">
        <authorList>
            <person name="Palmer J.M."/>
        </authorList>
    </citation>
    <scope>NUCLEOTIDE SEQUENCE [LARGE SCALE GENOMIC DNA]</scope>
    <source>
        <strain evidence="3 4">TWF696</strain>
    </source>
</reference>
<keyword evidence="1" id="KW-0175">Coiled coil</keyword>
<feature type="compositionally biased region" description="Basic and acidic residues" evidence="2">
    <location>
        <begin position="104"/>
        <end position="114"/>
    </location>
</feature>
<dbReference type="AlphaFoldDB" id="A0AAV9V7D1"/>
<evidence type="ECO:0000256" key="1">
    <source>
        <dbReference type="SAM" id="Coils"/>
    </source>
</evidence>
<accession>A0AAV9V7D1</accession>
<dbReference type="EMBL" id="JAVHNQ010000002">
    <property type="protein sequence ID" value="KAK6355500.1"/>
    <property type="molecule type" value="Genomic_DNA"/>
</dbReference>
<gene>
    <name evidence="3" type="ORF">TWF696_004597</name>
</gene>
<protein>
    <submittedName>
        <fullName evidence="3">Uncharacterized protein</fullName>
    </submittedName>
</protein>